<dbReference type="AlphaFoldDB" id="A0A382LC18"/>
<proteinExistence type="predicted"/>
<reference evidence="1" key="1">
    <citation type="submission" date="2018-05" db="EMBL/GenBank/DDBJ databases">
        <authorList>
            <person name="Lanie J.A."/>
            <person name="Ng W.-L."/>
            <person name="Kazmierczak K.M."/>
            <person name="Andrzejewski T.M."/>
            <person name="Davidsen T.M."/>
            <person name="Wayne K.J."/>
            <person name="Tettelin H."/>
            <person name="Glass J.I."/>
            <person name="Rusch D."/>
            <person name="Podicherti R."/>
            <person name="Tsui H.-C.T."/>
            <person name="Winkler M.E."/>
        </authorList>
    </citation>
    <scope>NUCLEOTIDE SEQUENCE</scope>
</reference>
<organism evidence="1">
    <name type="scientific">marine metagenome</name>
    <dbReference type="NCBI Taxonomy" id="408172"/>
    <lineage>
        <taxon>unclassified sequences</taxon>
        <taxon>metagenomes</taxon>
        <taxon>ecological metagenomes</taxon>
    </lineage>
</organism>
<dbReference type="EMBL" id="UINC01085289">
    <property type="protein sequence ID" value="SVC32692.1"/>
    <property type="molecule type" value="Genomic_DNA"/>
</dbReference>
<protein>
    <submittedName>
        <fullName evidence="1">Uncharacterized protein</fullName>
    </submittedName>
</protein>
<sequence>MHKLQSSKRATPAIIRLGRVEIMDSNIYKHEDRYDHIGEIIEEGKYWAGAEVVNTRTKGFSIQKTKKFKTDKSRKDDTKYK</sequence>
<gene>
    <name evidence="1" type="ORF">METZ01_LOCUS285546</name>
</gene>
<name>A0A382LC18_9ZZZZ</name>
<evidence type="ECO:0000313" key="1">
    <source>
        <dbReference type="EMBL" id="SVC32692.1"/>
    </source>
</evidence>
<accession>A0A382LC18</accession>